<feature type="domain" description="Cytidyltransferase-like" evidence="7">
    <location>
        <begin position="172"/>
        <end position="233"/>
    </location>
</feature>
<keyword evidence="5 10" id="KW-0418">Kinase</keyword>
<dbReference type="Gene3D" id="3.40.50.620">
    <property type="entry name" value="HUPs"/>
    <property type="match status" value="1"/>
</dbReference>
<dbReference type="Proteomes" id="UP000199289">
    <property type="component" value="Unassembled WGS sequence"/>
</dbReference>
<reference evidence="11" key="1">
    <citation type="submission" date="2016-10" db="EMBL/GenBank/DDBJ databases">
        <authorList>
            <person name="Varghese N."/>
            <person name="Submissions S."/>
        </authorList>
    </citation>
    <scope>NUCLEOTIDE SEQUENCE [LARGE SCALE GENOMIC DNA]</scope>
    <source>
        <strain evidence="11">CGMCC 1.12397</strain>
    </source>
</reference>
<dbReference type="GO" id="GO:0005737">
    <property type="term" value="C:cytoplasm"/>
    <property type="evidence" value="ECO:0007669"/>
    <property type="project" value="TreeGrafter"/>
</dbReference>
<comment type="catalytic activity">
    <reaction evidence="5">
        <text>adenosine 5'-phosphosulfate + ATP = 3'-phosphoadenylyl sulfate + ADP + H(+)</text>
        <dbReference type="Rhea" id="RHEA:24152"/>
        <dbReference type="ChEBI" id="CHEBI:15378"/>
        <dbReference type="ChEBI" id="CHEBI:30616"/>
        <dbReference type="ChEBI" id="CHEBI:58243"/>
        <dbReference type="ChEBI" id="CHEBI:58339"/>
        <dbReference type="ChEBI" id="CHEBI:456216"/>
        <dbReference type="EC" id="2.7.1.25"/>
    </reaction>
</comment>
<feature type="region of interest" description="Disordered" evidence="6">
    <location>
        <begin position="266"/>
        <end position="285"/>
    </location>
</feature>
<dbReference type="InterPro" id="IPR002891">
    <property type="entry name" value="APS"/>
</dbReference>
<dbReference type="InterPro" id="IPR014729">
    <property type="entry name" value="Rossmann-like_a/b/a_fold"/>
</dbReference>
<reference evidence="10" key="2">
    <citation type="submission" date="2016-10" db="EMBL/GenBank/DDBJ databases">
        <authorList>
            <person name="de Groot N.N."/>
        </authorList>
    </citation>
    <scope>NUCLEOTIDE SEQUENCE [LARGE SCALE GENOMIC DNA]</scope>
    <source>
        <strain evidence="10">CGMCC 1.12397</strain>
    </source>
</reference>
<keyword evidence="4 5" id="KW-0067">ATP-binding</keyword>
<dbReference type="PANTHER" id="PTHR42700:SF1">
    <property type="entry name" value="SULFATE ADENYLYLTRANSFERASE"/>
    <property type="match status" value="1"/>
</dbReference>
<dbReference type="Gene3D" id="3.40.50.300">
    <property type="entry name" value="P-loop containing nucleotide triphosphate hydrolases"/>
    <property type="match status" value="1"/>
</dbReference>
<dbReference type="SUPFAM" id="SSF52374">
    <property type="entry name" value="Nucleotidylyl transferase"/>
    <property type="match status" value="1"/>
</dbReference>
<reference evidence="9 12" key="3">
    <citation type="submission" date="2018-07" db="EMBL/GenBank/DDBJ databases">
        <title>Genome sequence of extremly halophilic archaeon Halopelagius longus strain BC12-B1.</title>
        <authorList>
            <person name="Zhang X."/>
        </authorList>
    </citation>
    <scope>NUCLEOTIDE SEQUENCE [LARGE SCALE GENOMIC DNA]</scope>
    <source>
        <strain evidence="9 12">BC12-B1</strain>
    </source>
</reference>
<dbReference type="PANTHER" id="PTHR42700">
    <property type="entry name" value="SULFATE ADENYLYLTRANSFERASE"/>
    <property type="match status" value="1"/>
</dbReference>
<dbReference type="InterPro" id="IPR059117">
    <property type="entry name" value="APS_kinase_dom"/>
</dbReference>
<feature type="compositionally biased region" description="Basic and acidic residues" evidence="6">
    <location>
        <begin position="267"/>
        <end position="285"/>
    </location>
</feature>
<dbReference type="OrthoDB" id="28808at2157"/>
<dbReference type="RefSeq" id="WP_092538496.1">
    <property type="nucleotide sequence ID" value="NZ_FNKQ01000003.1"/>
</dbReference>
<comment type="pathway">
    <text evidence="5">Sulfur metabolism; hydrogen sulfide biosynthesis; sulfite from sulfate: step 2/3.</text>
</comment>
<keyword evidence="3 5" id="KW-0547">Nucleotide-binding</keyword>
<dbReference type="GO" id="GO:0010134">
    <property type="term" value="P:sulfate assimilation via adenylyl sulfate reduction"/>
    <property type="evidence" value="ECO:0007669"/>
    <property type="project" value="TreeGrafter"/>
</dbReference>
<dbReference type="CDD" id="cd02027">
    <property type="entry name" value="APSK"/>
    <property type="match status" value="1"/>
</dbReference>
<accession>A0A1H1ER72</accession>
<dbReference type="InterPro" id="IPR004821">
    <property type="entry name" value="Cyt_trans-like"/>
</dbReference>
<dbReference type="NCBIfam" id="TIGR00125">
    <property type="entry name" value="cyt_tran_rel"/>
    <property type="match status" value="1"/>
</dbReference>
<dbReference type="GO" id="GO:0005524">
    <property type="term" value="F:ATP binding"/>
    <property type="evidence" value="ECO:0007669"/>
    <property type="project" value="UniProtKB-KW"/>
</dbReference>
<dbReference type="GO" id="GO:0019379">
    <property type="term" value="P:sulfate assimilation, phosphoadenylyl sulfate reduction by phosphoadenylyl-sulfate reductase (thioredoxin)"/>
    <property type="evidence" value="ECO:0007669"/>
    <property type="project" value="TreeGrafter"/>
</dbReference>
<keyword evidence="12" id="KW-1185">Reference proteome</keyword>
<evidence type="ECO:0000256" key="1">
    <source>
        <dbReference type="ARBA" id="ARBA00012121"/>
    </source>
</evidence>
<feature type="domain" description="APS kinase" evidence="8">
    <location>
        <begin position="3"/>
        <end position="141"/>
    </location>
</feature>
<dbReference type="EMBL" id="QQST01000001">
    <property type="protein sequence ID" value="RDI71858.1"/>
    <property type="molecule type" value="Genomic_DNA"/>
</dbReference>
<organism evidence="10 11">
    <name type="scientific">Halopelagius longus</name>
    <dbReference type="NCBI Taxonomy" id="1236180"/>
    <lineage>
        <taxon>Archaea</taxon>
        <taxon>Methanobacteriati</taxon>
        <taxon>Methanobacteriota</taxon>
        <taxon>Stenosarchaea group</taxon>
        <taxon>Halobacteria</taxon>
        <taxon>Halobacteriales</taxon>
        <taxon>Haloferacaceae</taxon>
    </lineage>
</organism>
<keyword evidence="2 5" id="KW-0808">Transferase</keyword>
<dbReference type="UniPathway" id="UPA00140">
    <property type="reaction ID" value="UER00205"/>
</dbReference>
<gene>
    <name evidence="9" type="primary">cysC</name>
    <name evidence="9" type="ORF">DWB78_09050</name>
    <name evidence="10" type="ORF">SAMN05216278_3027</name>
</gene>
<dbReference type="EC" id="2.7.1.25" evidence="1 5"/>
<evidence type="ECO:0000313" key="12">
    <source>
        <dbReference type="Proteomes" id="UP000255421"/>
    </source>
</evidence>
<evidence type="ECO:0000259" key="8">
    <source>
        <dbReference type="Pfam" id="PF01583"/>
    </source>
</evidence>
<evidence type="ECO:0000259" key="7">
    <source>
        <dbReference type="Pfam" id="PF01467"/>
    </source>
</evidence>
<dbReference type="SUPFAM" id="SSF52540">
    <property type="entry name" value="P-loop containing nucleoside triphosphate hydrolases"/>
    <property type="match status" value="1"/>
</dbReference>
<evidence type="ECO:0000313" key="11">
    <source>
        <dbReference type="Proteomes" id="UP000199289"/>
    </source>
</evidence>
<evidence type="ECO:0000256" key="4">
    <source>
        <dbReference type="ARBA" id="ARBA00022840"/>
    </source>
</evidence>
<dbReference type="GO" id="GO:0004020">
    <property type="term" value="F:adenylylsulfate kinase activity"/>
    <property type="evidence" value="ECO:0007669"/>
    <property type="project" value="UniProtKB-EC"/>
</dbReference>
<evidence type="ECO:0000313" key="10">
    <source>
        <dbReference type="EMBL" id="SDQ91255.1"/>
    </source>
</evidence>
<dbReference type="InterPro" id="IPR050512">
    <property type="entry name" value="Sulf_AdTrans/APS_kinase"/>
</dbReference>
<dbReference type="Proteomes" id="UP000255421">
    <property type="component" value="Unassembled WGS sequence"/>
</dbReference>
<evidence type="ECO:0000256" key="3">
    <source>
        <dbReference type="ARBA" id="ARBA00022741"/>
    </source>
</evidence>
<dbReference type="Pfam" id="PF01467">
    <property type="entry name" value="CTP_transf_like"/>
    <property type="match status" value="1"/>
</dbReference>
<sequence>MSGETIWLFGLPCSGKTTLAEGLVGPSTVHLDGDYLRNTLNSDLGFSKEDRTENLRRAAGVAQALNDQGFDVVASFITPYRSQRELIAEKVEDVSFVHVDAPLEVCEERDVKGMYEQARNGEIEGFTGIDAPFEEPAEEGVELAVRTARRSEEESIKEINGELGFKFDPSHIFIGRWQPLHDGHRTIIDSAADNGKDVVIAIRDTELSEKNPLTAQERRELIEGVYEDHPNVETMIIPDVDTVAIGRDVGYSVVSVPEEVAEISGTETRKQYEKSELLAGQHLEK</sequence>
<dbReference type="AlphaFoldDB" id="A0A1H1ER72"/>
<comment type="similarity">
    <text evidence="5">Belongs to the APS kinase family.</text>
</comment>
<comment type="function">
    <text evidence="5">Catalyzes the synthesis of activated sulfate.</text>
</comment>
<evidence type="ECO:0000256" key="5">
    <source>
        <dbReference type="RuleBase" id="RU004347"/>
    </source>
</evidence>
<dbReference type="EMBL" id="FNKQ01000003">
    <property type="protein sequence ID" value="SDQ91255.1"/>
    <property type="molecule type" value="Genomic_DNA"/>
</dbReference>
<dbReference type="Pfam" id="PF01583">
    <property type="entry name" value="APS_kinase"/>
    <property type="match status" value="1"/>
</dbReference>
<dbReference type="GO" id="GO:0070814">
    <property type="term" value="P:hydrogen sulfide biosynthetic process"/>
    <property type="evidence" value="ECO:0007669"/>
    <property type="project" value="UniProtKB-UniPathway"/>
</dbReference>
<evidence type="ECO:0000256" key="2">
    <source>
        <dbReference type="ARBA" id="ARBA00022679"/>
    </source>
</evidence>
<dbReference type="GO" id="GO:0004781">
    <property type="term" value="F:sulfate adenylyltransferase (ATP) activity"/>
    <property type="evidence" value="ECO:0007669"/>
    <property type="project" value="TreeGrafter"/>
</dbReference>
<evidence type="ECO:0000313" key="9">
    <source>
        <dbReference type="EMBL" id="RDI71858.1"/>
    </source>
</evidence>
<dbReference type="InterPro" id="IPR027417">
    <property type="entry name" value="P-loop_NTPase"/>
</dbReference>
<protein>
    <recommendedName>
        <fullName evidence="1 5">Adenylyl-sulfate kinase</fullName>
        <ecNumber evidence="1 5">2.7.1.25</ecNumber>
    </recommendedName>
</protein>
<proteinExistence type="inferred from homology"/>
<name>A0A1H1ER72_9EURY</name>
<evidence type="ECO:0000256" key="6">
    <source>
        <dbReference type="SAM" id="MobiDB-lite"/>
    </source>
</evidence>
<dbReference type="NCBIfam" id="TIGR00455">
    <property type="entry name" value="apsK"/>
    <property type="match status" value="1"/>
</dbReference>